<evidence type="ECO:0000313" key="3">
    <source>
        <dbReference type="Proteomes" id="UP001066276"/>
    </source>
</evidence>
<gene>
    <name evidence="2" type="ORF">NDU88_009025</name>
</gene>
<dbReference type="Proteomes" id="UP001066276">
    <property type="component" value="Chromosome 5"/>
</dbReference>
<evidence type="ECO:0000313" key="2">
    <source>
        <dbReference type="EMBL" id="KAJ1156301.1"/>
    </source>
</evidence>
<feature type="region of interest" description="Disordered" evidence="1">
    <location>
        <begin position="1"/>
        <end position="76"/>
    </location>
</feature>
<feature type="compositionally biased region" description="Low complexity" evidence="1">
    <location>
        <begin position="29"/>
        <end position="40"/>
    </location>
</feature>
<organism evidence="2 3">
    <name type="scientific">Pleurodeles waltl</name>
    <name type="common">Iberian ribbed newt</name>
    <dbReference type="NCBI Taxonomy" id="8319"/>
    <lineage>
        <taxon>Eukaryota</taxon>
        <taxon>Metazoa</taxon>
        <taxon>Chordata</taxon>
        <taxon>Craniata</taxon>
        <taxon>Vertebrata</taxon>
        <taxon>Euteleostomi</taxon>
        <taxon>Amphibia</taxon>
        <taxon>Batrachia</taxon>
        <taxon>Caudata</taxon>
        <taxon>Salamandroidea</taxon>
        <taxon>Salamandridae</taxon>
        <taxon>Pleurodelinae</taxon>
        <taxon>Pleurodeles</taxon>
    </lineage>
</organism>
<proteinExistence type="predicted"/>
<accession>A0AAV7RUX6</accession>
<reference evidence="2" key="1">
    <citation type="journal article" date="2022" name="bioRxiv">
        <title>Sequencing and chromosome-scale assembly of the giantPleurodeles waltlgenome.</title>
        <authorList>
            <person name="Brown T."/>
            <person name="Elewa A."/>
            <person name="Iarovenko S."/>
            <person name="Subramanian E."/>
            <person name="Araus A.J."/>
            <person name="Petzold A."/>
            <person name="Susuki M."/>
            <person name="Suzuki K.-i.T."/>
            <person name="Hayashi T."/>
            <person name="Toyoda A."/>
            <person name="Oliveira C."/>
            <person name="Osipova E."/>
            <person name="Leigh N.D."/>
            <person name="Simon A."/>
            <person name="Yun M.H."/>
        </authorList>
    </citation>
    <scope>NUCLEOTIDE SEQUENCE</scope>
    <source>
        <strain evidence="2">20211129_DDA</strain>
        <tissue evidence="2">Liver</tissue>
    </source>
</reference>
<sequence length="118" mass="12108">MSGAPWSWGGGAVPDRAAEEPGAHVAGTGCRASGPRAAARGADRWNQARRWQGAARRVELGGTHRPAEVTGRGGSVGSAWQHCAALAPLPSESLTVPGVARWGPGETRQGKLGPHAPY</sequence>
<evidence type="ECO:0000256" key="1">
    <source>
        <dbReference type="SAM" id="MobiDB-lite"/>
    </source>
</evidence>
<dbReference type="AlphaFoldDB" id="A0AAV7RUX6"/>
<keyword evidence="3" id="KW-1185">Reference proteome</keyword>
<protein>
    <submittedName>
        <fullName evidence="2">Uncharacterized protein</fullName>
    </submittedName>
</protein>
<dbReference type="EMBL" id="JANPWB010000009">
    <property type="protein sequence ID" value="KAJ1156301.1"/>
    <property type="molecule type" value="Genomic_DNA"/>
</dbReference>
<name>A0AAV7RUX6_PLEWA</name>
<comment type="caution">
    <text evidence="2">The sequence shown here is derived from an EMBL/GenBank/DDBJ whole genome shotgun (WGS) entry which is preliminary data.</text>
</comment>